<dbReference type="GO" id="GO:0003682">
    <property type="term" value="F:chromatin binding"/>
    <property type="evidence" value="ECO:0007669"/>
    <property type="project" value="TreeGrafter"/>
</dbReference>
<dbReference type="GO" id="GO:0005694">
    <property type="term" value="C:chromosome"/>
    <property type="evidence" value="ECO:0007669"/>
    <property type="project" value="TreeGrafter"/>
</dbReference>
<proteinExistence type="predicted"/>
<sequence>MSYYEPHHTCSYNIMTLDELRLNSLRRRSEGIRNVDKAFDIAQIKIQEQVEHRNSSLEARLLQLNELQSKVEDDTKRITGFKAKPREDLGFPQKISTDKARFKSEKPKEALKINGEKRIKKNIVEESKTFKKDKPKEPEVLKPKEPEDINSKKPEVVRPKEPEIVKATEPEVVKPKESKEDLPKEPEVVKPKEPKEDLPKEPEVIKPMEPEVIKPKKPEVIQPKEPEVVKEKELELIEPKQPIEKNQNIEQSEGSKTTHNVETGLKSSESTQEQKIEEPVTEERKKAPELIVIPVENDEDGKPDKINQILECNDVLDPTSKSMSPFEQNLVAFGQHFNFIPSPEPEKWESSESEEEIQEEPEEVVEEELTPYKAALKKKYDEEVCTTKTASWGGDKPKGRYDMSFLNVNQGEEIIHGNLFTQFKEWITAVKEEEIGDNALKSIKSHQNDPVVEGAPKIDPHPAFKNRSDYIYIGEKNVMAKPHGDGELTFHNGDRFKGEFLNGERHGYGALNVSPDDKLFHTVSSIEGTYVHDQLEGEAKIVHKNGDIRHAFCSKGSLHGICKLFDKDYLIIEMGWYLSGEKEGQFWRFLTGGSYLVGGVTETKKIGGDDVIYIYPDLKTCFKGTFVDEQMLLGQACYVEVAMKKRDIFYIKTTTPKGPKYKYDPSTRDRMCELDPLLPDPYEYNCIYIKQSRMKGAGDGIFALKDLYRGEVVSFYNGIPMKSDELNAKSDEWEKNAYKIMNLLGKDQDGKEGVIDIPEEYIALDKYKASLSHKANHSFEPNAKFTLFHHARFGLIPSLVITAEAVAHDKEITVSYDYAMDESPPWYQDLYTQNMMTLYQESKNFEG</sequence>
<dbReference type="OrthoDB" id="6261922at2759"/>
<keyword evidence="5" id="KW-0808">Transferase</keyword>
<dbReference type="GO" id="GO:0032259">
    <property type="term" value="P:methylation"/>
    <property type="evidence" value="ECO:0007669"/>
    <property type="project" value="UniProtKB-KW"/>
</dbReference>
<dbReference type="PROSITE" id="PS50280">
    <property type="entry name" value="SET"/>
    <property type="match status" value="1"/>
</dbReference>
<dbReference type="GO" id="GO:0008276">
    <property type="term" value="F:protein methyltransferase activity"/>
    <property type="evidence" value="ECO:0007669"/>
    <property type="project" value="UniProtKB-ARBA"/>
</dbReference>
<evidence type="ECO:0000256" key="3">
    <source>
        <dbReference type="SAM" id="MobiDB-lite"/>
    </source>
</evidence>
<reference evidence="5" key="1">
    <citation type="submission" date="2014-05" db="EMBL/GenBank/DDBJ databases">
        <authorList>
            <person name="Chronopoulou M."/>
        </authorList>
    </citation>
    <scope>NUCLEOTIDE SEQUENCE</scope>
    <source>
        <tissue evidence="5">Whole organism</tissue>
    </source>
</reference>
<feature type="domain" description="SET" evidence="4">
    <location>
        <begin position="685"/>
        <end position="817"/>
    </location>
</feature>
<dbReference type="Pfam" id="PF00856">
    <property type="entry name" value="SET"/>
    <property type="match status" value="1"/>
</dbReference>
<dbReference type="GO" id="GO:0005634">
    <property type="term" value="C:nucleus"/>
    <property type="evidence" value="ECO:0007669"/>
    <property type="project" value="TreeGrafter"/>
</dbReference>
<feature type="compositionally biased region" description="Basic and acidic residues" evidence="3">
    <location>
        <begin position="272"/>
        <end position="288"/>
    </location>
</feature>
<evidence type="ECO:0000256" key="2">
    <source>
        <dbReference type="SAM" id="Coils"/>
    </source>
</evidence>
<name>A0A0K2THM6_LEPSM</name>
<feature type="compositionally biased region" description="Polar residues" evidence="3">
    <location>
        <begin position="244"/>
        <end position="271"/>
    </location>
</feature>
<dbReference type="Gene3D" id="2.20.110.10">
    <property type="entry name" value="Histone H3 K4-specific methyltransferase SET7/9 N-terminal domain"/>
    <property type="match status" value="2"/>
</dbReference>
<dbReference type="InterPro" id="IPR001214">
    <property type="entry name" value="SET_dom"/>
</dbReference>
<dbReference type="InterPro" id="IPR054533">
    <property type="entry name" value="SETD7_N"/>
</dbReference>
<evidence type="ECO:0000313" key="5">
    <source>
        <dbReference type="EMBL" id="CDW25117.1"/>
    </source>
</evidence>
<evidence type="ECO:0000256" key="1">
    <source>
        <dbReference type="ARBA" id="ARBA00022737"/>
    </source>
</evidence>
<feature type="region of interest" description="Disordered" evidence="3">
    <location>
        <begin position="124"/>
        <end position="219"/>
    </location>
</feature>
<keyword evidence="2" id="KW-0175">Coiled coil</keyword>
<feature type="coiled-coil region" evidence="2">
    <location>
        <begin position="47"/>
        <end position="74"/>
    </location>
</feature>
<dbReference type="Pfam" id="PF02493">
    <property type="entry name" value="MORN"/>
    <property type="match status" value="1"/>
</dbReference>
<dbReference type="AlphaFoldDB" id="A0A0K2THM6"/>
<dbReference type="GO" id="GO:0070828">
    <property type="term" value="P:heterochromatin organization"/>
    <property type="evidence" value="ECO:0007669"/>
    <property type="project" value="TreeGrafter"/>
</dbReference>
<dbReference type="GO" id="GO:0008170">
    <property type="term" value="F:N-methyltransferase activity"/>
    <property type="evidence" value="ECO:0007669"/>
    <property type="project" value="UniProtKB-ARBA"/>
</dbReference>
<dbReference type="GO" id="GO:0008757">
    <property type="term" value="F:S-adenosylmethionine-dependent methyltransferase activity"/>
    <property type="evidence" value="ECO:0007669"/>
    <property type="project" value="UniProtKB-ARBA"/>
</dbReference>
<accession>A0A0K2THM6</accession>
<dbReference type="InterPro" id="IPR046341">
    <property type="entry name" value="SET_dom_sf"/>
</dbReference>
<dbReference type="Pfam" id="PF22648">
    <property type="entry name" value="SET7_N"/>
    <property type="match status" value="1"/>
</dbReference>
<feature type="compositionally biased region" description="Basic and acidic residues" evidence="3">
    <location>
        <begin position="233"/>
        <end position="243"/>
    </location>
</feature>
<keyword evidence="5" id="KW-0489">Methyltransferase</keyword>
<gene>
    <name evidence="5" type="primary">SETD7</name>
</gene>
<evidence type="ECO:0000259" key="4">
    <source>
        <dbReference type="PROSITE" id="PS50280"/>
    </source>
</evidence>
<dbReference type="SUPFAM" id="SSF82185">
    <property type="entry name" value="Histone H3 K4-specific methyltransferase SET7/9 N-terminal domain"/>
    <property type="match status" value="2"/>
</dbReference>
<dbReference type="PANTHER" id="PTHR46820:SF1">
    <property type="entry name" value="HISTONE-LYSINE N-METHYLTRANSFERASE SETD7"/>
    <property type="match status" value="1"/>
</dbReference>
<organism evidence="5">
    <name type="scientific">Lepeophtheirus salmonis</name>
    <name type="common">Salmon louse</name>
    <name type="synonym">Caligus salmonis</name>
    <dbReference type="NCBI Taxonomy" id="72036"/>
    <lineage>
        <taxon>Eukaryota</taxon>
        <taxon>Metazoa</taxon>
        <taxon>Ecdysozoa</taxon>
        <taxon>Arthropoda</taxon>
        <taxon>Crustacea</taxon>
        <taxon>Multicrustacea</taxon>
        <taxon>Hexanauplia</taxon>
        <taxon>Copepoda</taxon>
        <taxon>Siphonostomatoida</taxon>
        <taxon>Caligidae</taxon>
        <taxon>Lepeophtheirus</taxon>
    </lineage>
</organism>
<protein>
    <submittedName>
        <fullName evidence="5">SET domain containing (Lysine methyltransferase) 7 [Trichechus manatus latirostris]</fullName>
    </submittedName>
</protein>
<dbReference type="EMBL" id="HACA01007756">
    <property type="protein sequence ID" value="CDW25117.1"/>
    <property type="molecule type" value="Transcribed_RNA"/>
</dbReference>
<dbReference type="PANTHER" id="PTHR46820">
    <property type="entry name" value="HISTONE-LYSINE N-METHYLTRANSFERASE SETD7"/>
    <property type="match status" value="1"/>
</dbReference>
<feature type="region of interest" description="Disordered" evidence="3">
    <location>
        <begin position="233"/>
        <end position="305"/>
    </location>
</feature>
<keyword evidence="1" id="KW-0677">Repeat</keyword>
<dbReference type="InterPro" id="IPR003409">
    <property type="entry name" value="MORN"/>
</dbReference>
<dbReference type="SUPFAM" id="SSF82199">
    <property type="entry name" value="SET domain"/>
    <property type="match status" value="1"/>
</dbReference>
<dbReference type="Gene3D" id="2.170.270.10">
    <property type="entry name" value="SET domain"/>
    <property type="match status" value="1"/>
</dbReference>